<dbReference type="AlphaFoldDB" id="A0A238ZI00"/>
<evidence type="ECO:0000313" key="2">
    <source>
        <dbReference type="EMBL" id="SNR82323.1"/>
    </source>
</evidence>
<name>A0A238ZI00_9FLAO</name>
<feature type="signal peptide" evidence="1">
    <location>
        <begin position="1"/>
        <end position="19"/>
    </location>
</feature>
<dbReference type="Proteomes" id="UP000198379">
    <property type="component" value="Unassembled WGS sequence"/>
</dbReference>
<protein>
    <recommendedName>
        <fullName evidence="4">Lipoprotein</fullName>
    </recommendedName>
</protein>
<evidence type="ECO:0000313" key="3">
    <source>
        <dbReference type="Proteomes" id="UP000198379"/>
    </source>
</evidence>
<organism evidence="2 3">
    <name type="scientific">Dokdonia pacifica</name>
    <dbReference type="NCBI Taxonomy" id="1627892"/>
    <lineage>
        <taxon>Bacteria</taxon>
        <taxon>Pseudomonadati</taxon>
        <taxon>Bacteroidota</taxon>
        <taxon>Flavobacteriia</taxon>
        <taxon>Flavobacteriales</taxon>
        <taxon>Flavobacteriaceae</taxon>
        <taxon>Dokdonia</taxon>
    </lineage>
</organism>
<dbReference type="EMBL" id="FZNY01000003">
    <property type="protein sequence ID" value="SNR82323.1"/>
    <property type="molecule type" value="Genomic_DNA"/>
</dbReference>
<evidence type="ECO:0008006" key="4">
    <source>
        <dbReference type="Google" id="ProtNLM"/>
    </source>
</evidence>
<feature type="chain" id="PRO_5013122379" description="Lipoprotein" evidence="1">
    <location>
        <begin position="20"/>
        <end position="156"/>
    </location>
</feature>
<gene>
    <name evidence="2" type="ORF">SAMN06265376_103204</name>
</gene>
<reference evidence="2 3" key="1">
    <citation type="submission" date="2017-06" db="EMBL/GenBank/DDBJ databases">
        <authorList>
            <person name="Kim H.J."/>
            <person name="Triplett B.A."/>
        </authorList>
    </citation>
    <scope>NUCLEOTIDE SEQUENCE [LARGE SCALE GENOMIC DNA]</scope>
    <source>
        <strain evidence="2 3">DSM 25597</strain>
    </source>
</reference>
<keyword evidence="1" id="KW-0732">Signal</keyword>
<sequence>MLQRSISTLFVLIMCLSCATDDAETAASPCELIDCATISLALQFVSSETGEDLFFNETFSINSLQIRNTQTNAVIPFAVGSSGTERTIISLPTFTESSDLENYQITIPEVFDIGFSFSVEVIEDPCCLGNTYSNVALQADGVQIENTEFGIYRLLF</sequence>
<proteinExistence type="predicted"/>
<dbReference type="RefSeq" id="WP_179218136.1">
    <property type="nucleotide sequence ID" value="NZ_BMEP01000001.1"/>
</dbReference>
<keyword evidence="3" id="KW-1185">Reference proteome</keyword>
<accession>A0A238ZI00</accession>
<evidence type="ECO:0000256" key="1">
    <source>
        <dbReference type="SAM" id="SignalP"/>
    </source>
</evidence>